<reference evidence="2" key="1">
    <citation type="journal article" date="2021" name="IMA Fungus">
        <title>Genomic characterization of three marine fungi, including Emericellopsis atlantica sp. nov. with signatures of a generalist lifestyle and marine biomass degradation.</title>
        <authorList>
            <person name="Hagestad O.C."/>
            <person name="Hou L."/>
            <person name="Andersen J.H."/>
            <person name="Hansen E.H."/>
            <person name="Altermark B."/>
            <person name="Li C."/>
            <person name="Kuhnert E."/>
            <person name="Cox R.J."/>
            <person name="Crous P.W."/>
            <person name="Spatafora J.W."/>
            <person name="Lail K."/>
            <person name="Amirebrahimi M."/>
            <person name="Lipzen A."/>
            <person name="Pangilinan J."/>
            <person name="Andreopoulos W."/>
            <person name="Hayes R.D."/>
            <person name="Ng V."/>
            <person name="Grigoriev I.V."/>
            <person name="Jackson S.A."/>
            <person name="Sutton T.D.S."/>
            <person name="Dobson A.D.W."/>
            <person name="Rama T."/>
        </authorList>
    </citation>
    <scope>NUCLEOTIDE SEQUENCE</scope>
    <source>
        <strain evidence="2">TRa018bII</strain>
    </source>
</reference>
<gene>
    <name evidence="2" type="ORF">BJ875DRAFT_523889</name>
</gene>
<evidence type="ECO:0000313" key="2">
    <source>
        <dbReference type="EMBL" id="KAG9229268.1"/>
    </source>
</evidence>
<evidence type="ECO:0000256" key="1">
    <source>
        <dbReference type="SAM" id="Phobius"/>
    </source>
</evidence>
<feature type="transmembrane region" description="Helical" evidence="1">
    <location>
        <begin position="135"/>
        <end position="159"/>
    </location>
</feature>
<proteinExistence type="predicted"/>
<keyword evidence="1" id="KW-1133">Transmembrane helix</keyword>
<dbReference type="EMBL" id="MU251794">
    <property type="protein sequence ID" value="KAG9229268.1"/>
    <property type="molecule type" value="Genomic_DNA"/>
</dbReference>
<dbReference type="AlphaFoldDB" id="A0A9P7Y8C3"/>
<feature type="transmembrane region" description="Helical" evidence="1">
    <location>
        <begin position="47"/>
        <end position="67"/>
    </location>
</feature>
<accession>A0A9P7Y8C3</accession>
<dbReference type="Proteomes" id="UP000824998">
    <property type="component" value="Unassembled WGS sequence"/>
</dbReference>
<name>A0A9P7Y8C3_9HELO</name>
<comment type="caution">
    <text evidence="2">The sequence shown here is derived from an EMBL/GenBank/DDBJ whole genome shotgun (WGS) entry which is preliminary data.</text>
</comment>
<dbReference type="OrthoDB" id="3562959at2759"/>
<protein>
    <submittedName>
        <fullName evidence="2">Uncharacterized protein</fullName>
    </submittedName>
</protein>
<keyword evidence="3" id="KW-1185">Reference proteome</keyword>
<organism evidence="2 3">
    <name type="scientific">Amylocarpus encephaloides</name>
    <dbReference type="NCBI Taxonomy" id="45428"/>
    <lineage>
        <taxon>Eukaryota</taxon>
        <taxon>Fungi</taxon>
        <taxon>Dikarya</taxon>
        <taxon>Ascomycota</taxon>
        <taxon>Pezizomycotina</taxon>
        <taxon>Leotiomycetes</taxon>
        <taxon>Helotiales</taxon>
        <taxon>Helotiales incertae sedis</taxon>
        <taxon>Amylocarpus</taxon>
    </lineage>
</organism>
<feature type="transmembrane region" description="Helical" evidence="1">
    <location>
        <begin position="106"/>
        <end position="128"/>
    </location>
</feature>
<evidence type="ECO:0000313" key="3">
    <source>
        <dbReference type="Proteomes" id="UP000824998"/>
    </source>
</evidence>
<keyword evidence="1" id="KW-0472">Membrane</keyword>
<keyword evidence="1" id="KW-0812">Transmembrane</keyword>
<sequence>MAAARKRVVDSSPNLRVLGDLIQEFREDFTESDYAEYCIREYNGARIALRFIYNIVLLLHGYLPLVVRYKVFDNKLIDILIEKMIALQEHFREACRNTQDADFYQAISSSVMQLLSILVLMILIIYNARLIKMAWFWTWGMAGISTICALASPLLYVYVPTEWSALVSFVESAFQCFVTLQLSFTL</sequence>